<dbReference type="InterPro" id="IPR012902">
    <property type="entry name" value="N_methyl_site"/>
</dbReference>
<gene>
    <name evidence="2" type="primary">pulG_2</name>
    <name evidence="2" type="ORF">Pan216_09600</name>
</gene>
<protein>
    <submittedName>
        <fullName evidence="2">Type II secretion system protein G</fullName>
    </submittedName>
</protein>
<reference evidence="2 3" key="1">
    <citation type="submission" date="2019-02" db="EMBL/GenBank/DDBJ databases">
        <title>Deep-cultivation of Planctomycetes and their phenomic and genomic characterization uncovers novel biology.</title>
        <authorList>
            <person name="Wiegand S."/>
            <person name="Jogler M."/>
            <person name="Boedeker C."/>
            <person name="Pinto D."/>
            <person name="Vollmers J."/>
            <person name="Rivas-Marin E."/>
            <person name="Kohn T."/>
            <person name="Peeters S.H."/>
            <person name="Heuer A."/>
            <person name="Rast P."/>
            <person name="Oberbeckmann S."/>
            <person name="Bunk B."/>
            <person name="Jeske O."/>
            <person name="Meyerdierks A."/>
            <person name="Storesund J.E."/>
            <person name="Kallscheuer N."/>
            <person name="Luecker S."/>
            <person name="Lage O.M."/>
            <person name="Pohl T."/>
            <person name="Merkel B.J."/>
            <person name="Hornburger P."/>
            <person name="Mueller R.-W."/>
            <person name="Bruemmer F."/>
            <person name="Labrenz M."/>
            <person name="Spormann A.M."/>
            <person name="Op den Camp H."/>
            <person name="Overmann J."/>
            <person name="Amann R."/>
            <person name="Jetten M.S.M."/>
            <person name="Mascher T."/>
            <person name="Medema M.H."/>
            <person name="Devos D.P."/>
            <person name="Kaster A.-K."/>
            <person name="Ovreas L."/>
            <person name="Rohde M."/>
            <person name="Galperin M.Y."/>
            <person name="Jogler C."/>
        </authorList>
    </citation>
    <scope>NUCLEOTIDE SEQUENCE [LARGE SCALE GENOMIC DNA]</scope>
    <source>
        <strain evidence="2 3">Pan216</strain>
    </source>
</reference>
<proteinExistence type="predicted"/>
<sequence length="327" mass="35272">MRRRGFTLVELLVVIAIIGVLVALLLPAVQQAREAARRAQCTNNLKQLGLALHNYQQAHLRFPPHQIWGLNSDPLASGCAPNCGTGIGHLALMLPYMDETNVYDQINFERNFKSGVQSTARGNQIDTFLCGSDFGSRSFRTGTPPEGTSNYGMMTGTSMRSVEPCDTPYDRFTCTRANDANGFGWFFGLSIAEITDGTSKTIAMGEFSRARPYTYVSGSTPCYDPSDHTVGLQTGRPRGRRWISPKIHEGVFLNAVRTPNPPDPDCIQWANTNTEGEPADMPLSSEHAGGANALLADGGVVFISDAVDLGVYQATVTIAGGDAGLSF</sequence>
<dbReference type="Gene3D" id="3.30.700.10">
    <property type="entry name" value="Glycoprotein, Type 4 Pilin"/>
    <property type="match status" value="1"/>
</dbReference>
<dbReference type="NCBIfam" id="TIGR02532">
    <property type="entry name" value="IV_pilin_GFxxxE"/>
    <property type="match status" value="1"/>
</dbReference>
<dbReference type="PANTHER" id="PTHR30093">
    <property type="entry name" value="GENERAL SECRETION PATHWAY PROTEIN G"/>
    <property type="match status" value="1"/>
</dbReference>
<dbReference type="InterPro" id="IPR011453">
    <property type="entry name" value="DUF1559"/>
</dbReference>
<dbReference type="EMBL" id="CP036279">
    <property type="protein sequence ID" value="QDU60123.1"/>
    <property type="molecule type" value="Genomic_DNA"/>
</dbReference>
<dbReference type="Proteomes" id="UP000317093">
    <property type="component" value="Chromosome"/>
</dbReference>
<name>A0A518AZI7_9BACT</name>
<dbReference type="KEGG" id="knv:Pan216_09600"/>
<dbReference type="AlphaFoldDB" id="A0A518AZI7"/>
<dbReference type="PROSITE" id="PS00409">
    <property type="entry name" value="PROKAR_NTER_METHYL"/>
    <property type="match status" value="1"/>
</dbReference>
<dbReference type="Pfam" id="PF07596">
    <property type="entry name" value="SBP_bac_10"/>
    <property type="match status" value="1"/>
</dbReference>
<accession>A0A518AZI7</accession>
<dbReference type="InterPro" id="IPR045584">
    <property type="entry name" value="Pilin-like"/>
</dbReference>
<dbReference type="NCBIfam" id="TIGR04294">
    <property type="entry name" value="pre_pil_HX9DG"/>
    <property type="match status" value="1"/>
</dbReference>
<organism evidence="2 3">
    <name type="scientific">Kolteria novifilia</name>
    <dbReference type="NCBI Taxonomy" id="2527975"/>
    <lineage>
        <taxon>Bacteria</taxon>
        <taxon>Pseudomonadati</taxon>
        <taxon>Planctomycetota</taxon>
        <taxon>Planctomycetia</taxon>
        <taxon>Kolteriales</taxon>
        <taxon>Kolteriaceae</taxon>
        <taxon>Kolteria</taxon>
    </lineage>
</organism>
<evidence type="ECO:0000313" key="3">
    <source>
        <dbReference type="Proteomes" id="UP000317093"/>
    </source>
</evidence>
<dbReference type="SUPFAM" id="SSF54523">
    <property type="entry name" value="Pili subunits"/>
    <property type="match status" value="1"/>
</dbReference>
<feature type="domain" description="DUF1559" evidence="1">
    <location>
        <begin position="30"/>
        <end position="309"/>
    </location>
</feature>
<dbReference type="Pfam" id="PF07963">
    <property type="entry name" value="N_methyl"/>
    <property type="match status" value="1"/>
</dbReference>
<evidence type="ECO:0000313" key="2">
    <source>
        <dbReference type="EMBL" id="QDU60123.1"/>
    </source>
</evidence>
<dbReference type="RefSeq" id="WP_145263618.1">
    <property type="nucleotide sequence ID" value="NZ_CP036279.1"/>
</dbReference>
<dbReference type="InterPro" id="IPR027558">
    <property type="entry name" value="Pre_pil_HX9DG_C"/>
</dbReference>
<evidence type="ECO:0000259" key="1">
    <source>
        <dbReference type="Pfam" id="PF07596"/>
    </source>
</evidence>
<keyword evidence="3" id="KW-1185">Reference proteome</keyword>
<dbReference type="PANTHER" id="PTHR30093:SF2">
    <property type="entry name" value="TYPE II SECRETION SYSTEM PROTEIN H"/>
    <property type="match status" value="1"/>
</dbReference>